<organism evidence="1">
    <name type="scientific">marine sediment metagenome</name>
    <dbReference type="NCBI Taxonomy" id="412755"/>
    <lineage>
        <taxon>unclassified sequences</taxon>
        <taxon>metagenomes</taxon>
        <taxon>ecological metagenomes</taxon>
    </lineage>
</organism>
<dbReference type="EMBL" id="LAZR01001741">
    <property type="protein sequence ID" value="KKN39840.1"/>
    <property type="molecule type" value="Genomic_DNA"/>
</dbReference>
<proteinExistence type="predicted"/>
<comment type="caution">
    <text evidence="1">The sequence shown here is derived from an EMBL/GenBank/DDBJ whole genome shotgun (WGS) entry which is preliminary data.</text>
</comment>
<protein>
    <submittedName>
        <fullName evidence="1">Uncharacterized protein</fullName>
    </submittedName>
</protein>
<name>A0A0F9Q771_9ZZZZ</name>
<evidence type="ECO:0000313" key="1">
    <source>
        <dbReference type="EMBL" id="KKN39840.1"/>
    </source>
</evidence>
<sequence length="94" mass="10703">MTRYCIAWKLQKARGGGVYTGPPLLHWGRDTKYSIILPLKKPPGAPLTKKEAEAKAQRMNLAENFPSHHWAIKYKGREWNEINEKSTQTGQQVG</sequence>
<dbReference type="AlphaFoldDB" id="A0A0F9Q771"/>
<gene>
    <name evidence="1" type="ORF">LCGC14_0739520</name>
</gene>
<accession>A0A0F9Q771</accession>
<reference evidence="1" key="1">
    <citation type="journal article" date="2015" name="Nature">
        <title>Complex archaea that bridge the gap between prokaryotes and eukaryotes.</title>
        <authorList>
            <person name="Spang A."/>
            <person name="Saw J.H."/>
            <person name="Jorgensen S.L."/>
            <person name="Zaremba-Niedzwiedzka K."/>
            <person name="Martijn J."/>
            <person name="Lind A.E."/>
            <person name="van Eijk R."/>
            <person name="Schleper C."/>
            <person name="Guy L."/>
            <person name="Ettema T.J."/>
        </authorList>
    </citation>
    <scope>NUCLEOTIDE SEQUENCE</scope>
</reference>